<name>A0A0P8XXB5_DROAN</name>
<organism evidence="1 2">
    <name type="scientific">Drosophila ananassae</name>
    <name type="common">Fruit fly</name>
    <dbReference type="NCBI Taxonomy" id="7217"/>
    <lineage>
        <taxon>Eukaryota</taxon>
        <taxon>Metazoa</taxon>
        <taxon>Ecdysozoa</taxon>
        <taxon>Arthropoda</taxon>
        <taxon>Hexapoda</taxon>
        <taxon>Insecta</taxon>
        <taxon>Pterygota</taxon>
        <taxon>Neoptera</taxon>
        <taxon>Endopterygota</taxon>
        <taxon>Diptera</taxon>
        <taxon>Brachycera</taxon>
        <taxon>Muscomorpha</taxon>
        <taxon>Ephydroidea</taxon>
        <taxon>Drosophilidae</taxon>
        <taxon>Drosophila</taxon>
        <taxon>Sophophora</taxon>
    </lineage>
</organism>
<keyword evidence="2" id="KW-1185">Reference proteome</keyword>
<dbReference type="EMBL" id="CH902632">
    <property type="protein sequence ID" value="KPU74048.1"/>
    <property type="molecule type" value="Genomic_DNA"/>
</dbReference>
<dbReference type="Proteomes" id="UP000007801">
    <property type="component" value="Unassembled WGS sequence"/>
</dbReference>
<sequence length="71" mass="8152">MQSISQILRLIFKRGELDCFYVECGEGDGPDTTRLQAAVIRDPAGGLPEERPKYKVWMETMCLKLRLSRFS</sequence>
<dbReference type="InParanoid" id="A0A0P8XXB5"/>
<gene>
    <name evidence="1" type="primary">Dana\GF27810</name>
    <name evidence="1" type="ORF">GF27810</name>
</gene>
<protein>
    <submittedName>
        <fullName evidence="1">Uncharacterized protein, isoform B</fullName>
    </submittedName>
</protein>
<dbReference type="AlphaFoldDB" id="A0A0P8XXB5"/>
<accession>A0A0P8XXB5</accession>
<proteinExistence type="predicted"/>
<reference evidence="1 2" key="1">
    <citation type="journal article" date="2007" name="Nature">
        <title>Evolution of genes and genomes on the Drosophila phylogeny.</title>
        <authorList>
            <consortium name="Drosophila 12 Genomes Consortium"/>
            <person name="Clark A.G."/>
            <person name="Eisen M.B."/>
            <person name="Smith D.R."/>
            <person name="Bergman C.M."/>
            <person name="Oliver B."/>
            <person name="Markow T.A."/>
            <person name="Kaufman T.C."/>
            <person name="Kellis M."/>
            <person name="Gelbart W."/>
            <person name="Iyer V.N."/>
            <person name="Pollard D.A."/>
            <person name="Sackton T.B."/>
            <person name="Larracuente A.M."/>
            <person name="Singh N.D."/>
            <person name="Abad J.P."/>
            <person name="Abt D.N."/>
            <person name="Adryan B."/>
            <person name="Aguade M."/>
            <person name="Akashi H."/>
            <person name="Anderson W.W."/>
            <person name="Aquadro C.F."/>
            <person name="Ardell D.H."/>
            <person name="Arguello R."/>
            <person name="Artieri C.G."/>
            <person name="Barbash D.A."/>
            <person name="Barker D."/>
            <person name="Barsanti P."/>
            <person name="Batterham P."/>
            <person name="Batzoglou S."/>
            <person name="Begun D."/>
            <person name="Bhutkar A."/>
            <person name="Blanco E."/>
            <person name="Bosak S.A."/>
            <person name="Bradley R.K."/>
            <person name="Brand A.D."/>
            <person name="Brent M.R."/>
            <person name="Brooks A.N."/>
            <person name="Brown R.H."/>
            <person name="Butlin R.K."/>
            <person name="Caggese C."/>
            <person name="Calvi B.R."/>
            <person name="Bernardo de Carvalho A."/>
            <person name="Caspi A."/>
            <person name="Castrezana S."/>
            <person name="Celniker S.E."/>
            <person name="Chang J.L."/>
            <person name="Chapple C."/>
            <person name="Chatterji S."/>
            <person name="Chinwalla A."/>
            <person name="Civetta A."/>
            <person name="Clifton S.W."/>
            <person name="Comeron J.M."/>
            <person name="Costello J.C."/>
            <person name="Coyne J.A."/>
            <person name="Daub J."/>
            <person name="David R.G."/>
            <person name="Delcher A.L."/>
            <person name="Delehaunty K."/>
            <person name="Do C.B."/>
            <person name="Ebling H."/>
            <person name="Edwards K."/>
            <person name="Eickbush T."/>
            <person name="Evans J.D."/>
            <person name="Filipski A."/>
            <person name="Findeiss S."/>
            <person name="Freyhult E."/>
            <person name="Fulton L."/>
            <person name="Fulton R."/>
            <person name="Garcia A.C."/>
            <person name="Gardiner A."/>
            <person name="Garfield D.A."/>
            <person name="Garvin B.E."/>
            <person name="Gibson G."/>
            <person name="Gilbert D."/>
            <person name="Gnerre S."/>
            <person name="Godfrey J."/>
            <person name="Good R."/>
            <person name="Gotea V."/>
            <person name="Gravely B."/>
            <person name="Greenberg A.J."/>
            <person name="Griffiths-Jones S."/>
            <person name="Gross S."/>
            <person name="Guigo R."/>
            <person name="Gustafson E.A."/>
            <person name="Haerty W."/>
            <person name="Hahn M.W."/>
            <person name="Halligan D.L."/>
            <person name="Halpern A.L."/>
            <person name="Halter G.M."/>
            <person name="Han M.V."/>
            <person name="Heger A."/>
            <person name="Hillier L."/>
            <person name="Hinrichs A.S."/>
            <person name="Holmes I."/>
            <person name="Hoskins R.A."/>
            <person name="Hubisz M.J."/>
            <person name="Hultmark D."/>
            <person name="Huntley M.A."/>
            <person name="Jaffe D.B."/>
            <person name="Jagadeeshan S."/>
            <person name="Jeck W.R."/>
            <person name="Johnson J."/>
            <person name="Jones C.D."/>
            <person name="Jordan W.C."/>
            <person name="Karpen G.H."/>
            <person name="Kataoka E."/>
            <person name="Keightley P.D."/>
            <person name="Kheradpour P."/>
            <person name="Kirkness E.F."/>
            <person name="Koerich L.B."/>
            <person name="Kristiansen K."/>
            <person name="Kudrna D."/>
            <person name="Kulathinal R.J."/>
            <person name="Kumar S."/>
            <person name="Kwok R."/>
            <person name="Lander E."/>
            <person name="Langley C.H."/>
            <person name="Lapoint R."/>
            <person name="Lazzaro B.P."/>
            <person name="Lee S.J."/>
            <person name="Levesque L."/>
            <person name="Li R."/>
            <person name="Lin C.F."/>
            <person name="Lin M.F."/>
            <person name="Lindblad-Toh K."/>
            <person name="Llopart A."/>
            <person name="Long M."/>
            <person name="Low L."/>
            <person name="Lozovsky E."/>
            <person name="Lu J."/>
            <person name="Luo M."/>
            <person name="Machado C.A."/>
            <person name="Makalowski W."/>
            <person name="Marzo M."/>
            <person name="Matsuda M."/>
            <person name="Matzkin L."/>
            <person name="McAllister B."/>
            <person name="McBride C.S."/>
            <person name="McKernan B."/>
            <person name="McKernan K."/>
            <person name="Mendez-Lago M."/>
            <person name="Minx P."/>
            <person name="Mollenhauer M.U."/>
            <person name="Montooth K."/>
            <person name="Mount S.M."/>
            <person name="Mu X."/>
            <person name="Myers E."/>
            <person name="Negre B."/>
            <person name="Newfeld S."/>
            <person name="Nielsen R."/>
            <person name="Noor M.A."/>
            <person name="O'Grady P."/>
            <person name="Pachter L."/>
            <person name="Papaceit M."/>
            <person name="Parisi M.J."/>
            <person name="Parisi M."/>
            <person name="Parts L."/>
            <person name="Pedersen J.S."/>
            <person name="Pesole G."/>
            <person name="Phillippy A.M."/>
            <person name="Ponting C.P."/>
            <person name="Pop M."/>
            <person name="Porcelli D."/>
            <person name="Powell J.R."/>
            <person name="Prohaska S."/>
            <person name="Pruitt K."/>
            <person name="Puig M."/>
            <person name="Quesneville H."/>
            <person name="Ram K.R."/>
            <person name="Rand D."/>
            <person name="Rasmussen M.D."/>
            <person name="Reed L.K."/>
            <person name="Reenan R."/>
            <person name="Reily A."/>
            <person name="Remington K.A."/>
            <person name="Rieger T.T."/>
            <person name="Ritchie M.G."/>
            <person name="Robin C."/>
            <person name="Rogers Y.H."/>
            <person name="Rohde C."/>
            <person name="Rozas J."/>
            <person name="Rubenfield M.J."/>
            <person name="Ruiz A."/>
            <person name="Russo S."/>
            <person name="Salzberg S.L."/>
            <person name="Sanchez-Gracia A."/>
            <person name="Saranga D.J."/>
            <person name="Sato H."/>
            <person name="Schaeffer S.W."/>
            <person name="Schatz M.C."/>
            <person name="Schlenke T."/>
            <person name="Schwartz R."/>
            <person name="Segarra C."/>
            <person name="Singh R.S."/>
            <person name="Sirot L."/>
            <person name="Sirota M."/>
            <person name="Sisneros N.B."/>
            <person name="Smith C.D."/>
            <person name="Smith T.F."/>
            <person name="Spieth J."/>
            <person name="Stage D.E."/>
            <person name="Stark A."/>
            <person name="Stephan W."/>
            <person name="Strausberg R.L."/>
            <person name="Strempel S."/>
            <person name="Sturgill D."/>
            <person name="Sutton G."/>
            <person name="Sutton G.G."/>
            <person name="Tao W."/>
            <person name="Teichmann S."/>
            <person name="Tobari Y.N."/>
            <person name="Tomimura Y."/>
            <person name="Tsolas J.M."/>
            <person name="Valente V.L."/>
            <person name="Venter E."/>
            <person name="Venter J.C."/>
            <person name="Vicario S."/>
            <person name="Vieira F.G."/>
            <person name="Vilella A.J."/>
            <person name="Villasante A."/>
            <person name="Walenz B."/>
            <person name="Wang J."/>
            <person name="Wasserman M."/>
            <person name="Watts T."/>
            <person name="Wilson D."/>
            <person name="Wilson R.K."/>
            <person name="Wing R.A."/>
            <person name="Wolfner M.F."/>
            <person name="Wong A."/>
            <person name="Wong G.K."/>
            <person name="Wu C.I."/>
            <person name="Wu G."/>
            <person name="Yamamoto D."/>
            <person name="Yang H.P."/>
            <person name="Yang S.P."/>
            <person name="Yorke J.A."/>
            <person name="Yoshida K."/>
            <person name="Zdobnov E."/>
            <person name="Zhang P."/>
            <person name="Zhang Y."/>
            <person name="Zimin A.V."/>
            <person name="Baldwin J."/>
            <person name="Abdouelleil A."/>
            <person name="Abdulkadir J."/>
            <person name="Abebe A."/>
            <person name="Abera B."/>
            <person name="Abreu J."/>
            <person name="Acer S.C."/>
            <person name="Aftuck L."/>
            <person name="Alexander A."/>
            <person name="An P."/>
            <person name="Anderson E."/>
            <person name="Anderson S."/>
            <person name="Arachi H."/>
            <person name="Azer M."/>
            <person name="Bachantsang P."/>
            <person name="Barry A."/>
            <person name="Bayul T."/>
            <person name="Berlin A."/>
            <person name="Bessette D."/>
            <person name="Bloom T."/>
            <person name="Blye J."/>
            <person name="Boguslavskiy L."/>
            <person name="Bonnet C."/>
            <person name="Boukhgalter B."/>
            <person name="Bourzgui I."/>
            <person name="Brown A."/>
            <person name="Cahill P."/>
            <person name="Channer S."/>
            <person name="Cheshatsang Y."/>
            <person name="Chuda L."/>
            <person name="Citroen M."/>
            <person name="Collymore A."/>
            <person name="Cooke P."/>
            <person name="Costello M."/>
            <person name="D'Aco K."/>
            <person name="Daza R."/>
            <person name="De Haan G."/>
            <person name="DeGray S."/>
            <person name="DeMaso C."/>
            <person name="Dhargay N."/>
            <person name="Dooley K."/>
            <person name="Dooley E."/>
            <person name="Doricent M."/>
            <person name="Dorje P."/>
            <person name="Dorjee K."/>
            <person name="Dupes A."/>
            <person name="Elong R."/>
            <person name="Falk J."/>
            <person name="Farina A."/>
            <person name="Faro S."/>
            <person name="Ferguson D."/>
            <person name="Fisher S."/>
            <person name="Foley C.D."/>
            <person name="Franke A."/>
            <person name="Friedrich D."/>
            <person name="Gadbois L."/>
            <person name="Gearin G."/>
            <person name="Gearin C.R."/>
            <person name="Giannoukos G."/>
            <person name="Goode T."/>
            <person name="Graham J."/>
            <person name="Grandbois E."/>
            <person name="Grewal S."/>
            <person name="Gyaltsen K."/>
            <person name="Hafez N."/>
            <person name="Hagos B."/>
            <person name="Hall J."/>
            <person name="Henson C."/>
            <person name="Hollinger A."/>
            <person name="Honan T."/>
            <person name="Huard M.D."/>
            <person name="Hughes L."/>
            <person name="Hurhula B."/>
            <person name="Husby M.E."/>
            <person name="Kamat A."/>
            <person name="Kanga B."/>
            <person name="Kashin S."/>
            <person name="Khazanovich D."/>
            <person name="Kisner P."/>
            <person name="Lance K."/>
            <person name="Lara M."/>
            <person name="Lee W."/>
            <person name="Lennon N."/>
            <person name="Letendre F."/>
            <person name="LeVine R."/>
            <person name="Lipovsky A."/>
            <person name="Liu X."/>
            <person name="Liu J."/>
            <person name="Liu S."/>
            <person name="Lokyitsang T."/>
            <person name="Lokyitsang Y."/>
            <person name="Lubonja R."/>
            <person name="Lui A."/>
            <person name="MacDonald P."/>
            <person name="Magnisalis V."/>
            <person name="Maru K."/>
            <person name="Matthews C."/>
            <person name="McCusker W."/>
            <person name="McDonough S."/>
            <person name="Mehta T."/>
            <person name="Meldrim J."/>
            <person name="Meneus L."/>
            <person name="Mihai O."/>
            <person name="Mihalev A."/>
            <person name="Mihova T."/>
            <person name="Mittelman R."/>
            <person name="Mlenga V."/>
            <person name="Montmayeur A."/>
            <person name="Mulrain L."/>
            <person name="Navidi A."/>
            <person name="Naylor J."/>
            <person name="Negash T."/>
            <person name="Nguyen T."/>
            <person name="Nguyen N."/>
            <person name="Nicol R."/>
            <person name="Norbu C."/>
            <person name="Norbu N."/>
            <person name="Novod N."/>
            <person name="O'Neill B."/>
            <person name="Osman S."/>
            <person name="Markiewicz E."/>
            <person name="Oyono O.L."/>
            <person name="Patti C."/>
            <person name="Phunkhang P."/>
            <person name="Pierre F."/>
            <person name="Priest M."/>
            <person name="Raghuraman S."/>
            <person name="Rege F."/>
            <person name="Reyes R."/>
            <person name="Rise C."/>
            <person name="Rogov P."/>
            <person name="Ross K."/>
            <person name="Ryan E."/>
            <person name="Settipalli S."/>
            <person name="Shea T."/>
            <person name="Sherpa N."/>
            <person name="Shi L."/>
            <person name="Shih D."/>
            <person name="Sparrow T."/>
            <person name="Spaulding J."/>
            <person name="Stalker J."/>
            <person name="Stange-Thomann N."/>
            <person name="Stavropoulos S."/>
            <person name="Stone C."/>
            <person name="Strader C."/>
            <person name="Tesfaye S."/>
            <person name="Thomson T."/>
            <person name="Thoulutsang Y."/>
            <person name="Thoulutsang D."/>
            <person name="Topham K."/>
            <person name="Topping I."/>
            <person name="Tsamla T."/>
            <person name="Vassiliev H."/>
            <person name="Vo A."/>
            <person name="Wangchuk T."/>
            <person name="Wangdi T."/>
            <person name="Weiand M."/>
            <person name="Wilkinson J."/>
            <person name="Wilson A."/>
            <person name="Yadav S."/>
            <person name="Young G."/>
            <person name="Yu Q."/>
            <person name="Zembek L."/>
            <person name="Zhong D."/>
            <person name="Zimmer A."/>
            <person name="Zwirko Z."/>
            <person name="Jaffe D.B."/>
            <person name="Alvarez P."/>
            <person name="Brockman W."/>
            <person name="Butler J."/>
            <person name="Chin C."/>
            <person name="Gnerre S."/>
            <person name="Grabherr M."/>
            <person name="Kleber M."/>
            <person name="Mauceli E."/>
            <person name="MacCallum I."/>
        </authorList>
    </citation>
    <scope>NUCLEOTIDE SEQUENCE [LARGE SCALE GENOMIC DNA]</scope>
    <source>
        <strain evidence="2">Tucson 14024-0371.13</strain>
    </source>
</reference>
<evidence type="ECO:0000313" key="2">
    <source>
        <dbReference type="Proteomes" id="UP000007801"/>
    </source>
</evidence>
<evidence type="ECO:0000313" key="1">
    <source>
        <dbReference type="EMBL" id="KPU74048.1"/>
    </source>
</evidence>